<dbReference type="PROSITE" id="PS51125">
    <property type="entry name" value="NHL"/>
    <property type="match status" value="6"/>
</dbReference>
<dbReference type="FunFam" id="3.30.40.10:FF:000185">
    <property type="entry name" value="RING finger protein nhl-1"/>
    <property type="match status" value="1"/>
</dbReference>
<dbReference type="Proteomes" id="UP001152759">
    <property type="component" value="Chromosome 2"/>
</dbReference>
<evidence type="ECO:0008006" key="13">
    <source>
        <dbReference type="Google" id="ProtNLM"/>
    </source>
</evidence>
<evidence type="ECO:0000256" key="2">
    <source>
        <dbReference type="ARBA" id="ARBA00022737"/>
    </source>
</evidence>
<dbReference type="FunFam" id="2.120.10.30:FF:000013">
    <property type="entry name" value="E3 ubiquitin-protein ligase TRIM71"/>
    <property type="match status" value="2"/>
</dbReference>
<dbReference type="EMBL" id="OU963863">
    <property type="protein sequence ID" value="CAH0764972.1"/>
    <property type="molecule type" value="Genomic_DNA"/>
</dbReference>
<dbReference type="InterPro" id="IPR001841">
    <property type="entry name" value="Znf_RING"/>
</dbReference>
<dbReference type="FunFam" id="2.120.10.30:FF:000037">
    <property type="entry name" value="Uncharacterized protein, isoform E"/>
    <property type="match status" value="1"/>
</dbReference>
<evidence type="ECO:0000256" key="5">
    <source>
        <dbReference type="PROSITE-ProRule" id="PRU00024"/>
    </source>
</evidence>
<proteinExistence type="predicted"/>
<name>A0A9P0G336_BEMTA</name>
<evidence type="ECO:0000313" key="12">
    <source>
        <dbReference type="Proteomes" id="UP001152759"/>
    </source>
</evidence>
<evidence type="ECO:0000256" key="3">
    <source>
        <dbReference type="ARBA" id="ARBA00022771"/>
    </source>
</evidence>
<dbReference type="CDD" id="cd14954">
    <property type="entry name" value="NHL_TRIM71_like"/>
    <property type="match status" value="1"/>
</dbReference>
<dbReference type="Pfam" id="PF01436">
    <property type="entry name" value="NHL"/>
    <property type="match status" value="6"/>
</dbReference>
<feature type="compositionally biased region" description="Polar residues" evidence="8">
    <location>
        <begin position="625"/>
        <end position="635"/>
    </location>
</feature>
<dbReference type="SUPFAM" id="SSF101898">
    <property type="entry name" value="NHL repeat"/>
    <property type="match status" value="1"/>
</dbReference>
<keyword evidence="3 5" id="KW-0863">Zinc-finger</keyword>
<dbReference type="InterPro" id="IPR001258">
    <property type="entry name" value="NHL_repeat"/>
</dbReference>
<feature type="repeat" description="NHL" evidence="6">
    <location>
        <begin position="1001"/>
        <end position="1038"/>
    </location>
</feature>
<evidence type="ECO:0000256" key="7">
    <source>
        <dbReference type="SAM" id="Coils"/>
    </source>
</evidence>
<feature type="compositionally biased region" description="Acidic residues" evidence="8">
    <location>
        <begin position="579"/>
        <end position="588"/>
    </location>
</feature>
<feature type="region of interest" description="Disordered" evidence="8">
    <location>
        <begin position="308"/>
        <end position="756"/>
    </location>
</feature>
<feature type="repeat" description="NHL" evidence="6">
    <location>
        <begin position="951"/>
        <end position="994"/>
    </location>
</feature>
<dbReference type="AlphaFoldDB" id="A0A9P0G336"/>
<feature type="domain" description="RING-type" evidence="9">
    <location>
        <begin position="10"/>
        <end position="52"/>
    </location>
</feature>
<dbReference type="InterPro" id="IPR013083">
    <property type="entry name" value="Znf_RING/FYVE/PHD"/>
</dbReference>
<gene>
    <name evidence="11" type="ORF">BEMITA_LOCUS3266</name>
</gene>
<protein>
    <recommendedName>
        <fullName evidence="13">RING finger protein nhl-1</fullName>
    </recommendedName>
</protein>
<dbReference type="Gene3D" id="3.30.40.10">
    <property type="entry name" value="Zinc/RING finger domain, C3HC4 (zinc finger)"/>
    <property type="match status" value="1"/>
</dbReference>
<feature type="compositionally biased region" description="Polar residues" evidence="8">
    <location>
        <begin position="719"/>
        <end position="756"/>
    </location>
</feature>
<dbReference type="InterPro" id="IPR018957">
    <property type="entry name" value="Znf_C3HC4_RING-type"/>
</dbReference>
<dbReference type="PANTHER" id="PTHR24104:SF47">
    <property type="entry name" value="E3 UBIQUITIN-PROTEIN LIGASE NHLRC1"/>
    <property type="match status" value="1"/>
</dbReference>
<dbReference type="Pfam" id="PF00097">
    <property type="entry name" value="zf-C3HC4"/>
    <property type="match status" value="1"/>
</dbReference>
<evidence type="ECO:0000256" key="4">
    <source>
        <dbReference type="ARBA" id="ARBA00022833"/>
    </source>
</evidence>
<dbReference type="Gene3D" id="2.120.10.30">
    <property type="entry name" value="TolB, C-terminal domain"/>
    <property type="match status" value="3"/>
</dbReference>
<feature type="compositionally biased region" description="Basic and acidic residues" evidence="8">
    <location>
        <begin position="550"/>
        <end position="561"/>
    </location>
</feature>
<evidence type="ECO:0000313" key="11">
    <source>
        <dbReference type="EMBL" id="CAH0764972.1"/>
    </source>
</evidence>
<feature type="coiled-coil region" evidence="7">
    <location>
        <begin position="125"/>
        <end position="156"/>
    </location>
</feature>
<dbReference type="InterPro" id="IPR011042">
    <property type="entry name" value="6-blade_b-propeller_TolB-like"/>
</dbReference>
<feature type="compositionally biased region" description="Basic and acidic residues" evidence="8">
    <location>
        <begin position="678"/>
        <end position="689"/>
    </location>
</feature>
<feature type="compositionally biased region" description="Low complexity" evidence="8">
    <location>
        <begin position="385"/>
        <end position="402"/>
    </location>
</feature>
<keyword evidence="4" id="KW-0862">Zinc</keyword>
<dbReference type="SMART" id="SM00184">
    <property type="entry name" value="RING"/>
    <property type="match status" value="1"/>
</dbReference>
<feature type="domain" description="B box-type" evidence="10">
    <location>
        <begin position="92"/>
        <end position="135"/>
    </location>
</feature>
<feature type="coiled-coil region" evidence="7">
    <location>
        <begin position="201"/>
        <end position="235"/>
    </location>
</feature>
<feature type="compositionally biased region" description="Basic and acidic residues" evidence="8">
    <location>
        <begin position="359"/>
        <end position="377"/>
    </location>
</feature>
<feature type="compositionally biased region" description="Basic residues" evidence="8">
    <location>
        <begin position="403"/>
        <end position="413"/>
    </location>
</feature>
<keyword evidence="12" id="KW-1185">Reference proteome</keyword>
<evidence type="ECO:0000256" key="1">
    <source>
        <dbReference type="ARBA" id="ARBA00022723"/>
    </source>
</evidence>
<dbReference type="InterPro" id="IPR050952">
    <property type="entry name" value="TRIM-NHL_E3_ligases"/>
</dbReference>
<reference evidence="11" key="1">
    <citation type="submission" date="2021-12" db="EMBL/GenBank/DDBJ databases">
        <authorList>
            <person name="King R."/>
        </authorList>
    </citation>
    <scope>NUCLEOTIDE SEQUENCE</scope>
</reference>
<feature type="repeat" description="NHL" evidence="6">
    <location>
        <begin position="860"/>
        <end position="900"/>
    </location>
</feature>
<sequence>MEQFEQLLTCAICLDRYRNPKLLPCQHSFCMEPCMDGLVDYVRRQVKCPECRAEHRIPYQGVQGYPTNVTLQRFLELHIEITGELPDPTSGQTMKRCGVCSEKAYVTICVHCDKEICTDCKGAHMDILRREISRINNQVRRAMHRLQDILAVVEKNMLALQLNCTSVSEEVDEIYKRLAKALKDRTEYLRGEIDRYLTTELKNLSTLKENLQQEISNIQANCDLANKEMQSEEVEWDDCELMDAKEIFLKTIDFIRNFEAETGDYNRRVRFAMAHDPNQLVLHVAGYGELTIHMPHQPLVGFNTSSPAVGSNMLQPPGPGLMRSKSDHRLASQFRAQEDRGGYDNVDQSGRVSPLGGRKFGERYTPRSGGDRYDNRYRGVGSGEYGDYTDSTYGDGDNNRLTTRSRLRSRFGRHTGGDDSDNDGQSGRTVRFLETHVPLQSQRERERVLDTEDVSKGPLSGITRLYDSPRVMKRIQDSKTKDKRKPSETPAKTEVQSQRKAAGAMAAPVRQVSEEDEISRIKRQNKASSSSETTTETMAPARTMVSERVASLKREESKEPTSHSTLQPRKTSASVTADSSEDESDDESGSSPQQCKTPVPTVTKATSRRSSASSDATTTSQSGTRESGPTPTSLRTKPKEPDEEEGEEEEESETSSESEETSDSSKSEDETEPIASAKTEKVAPMEKTDIGPLLARSANARDTTMSRKSSRDEGYKSSRYGTNDSSYRSPYQSSKDSETASTGSFTTVGSTPKSQYMQKRRQLFKIGSRGSEPGYFTWPRGIAVGPDNSIVVADSSNHRVQVFDSNGIFLKEFGSYGNAEGEFDCLAGIAVNRIGQYIIADRYNHRVQVLDPSGRFLRAFGSQGTTDGKFNYPWGVTTDALGFIYVCDKENHRIQVFQSDGTFVGKFGSNGSKLGQLEHPHYIAISNTNRVIVSDSNNHRVQVFDVNGRVLSSFGTEGSEQGQFKFPRGVAVDDQGFISVGDSGNNRIQIFNPDGSFLKAFGCWGSGDGEFKGLEGVAVMSNGNILVCDRENHRIQVF</sequence>
<evidence type="ECO:0000256" key="8">
    <source>
        <dbReference type="SAM" id="MobiDB-lite"/>
    </source>
</evidence>
<dbReference type="InterPro" id="IPR000315">
    <property type="entry name" value="Znf_B-box"/>
</dbReference>
<keyword evidence="7" id="KW-0175">Coiled coil</keyword>
<keyword evidence="2" id="KW-0677">Repeat</keyword>
<feature type="repeat" description="NHL" evidence="6">
    <location>
        <begin position="904"/>
        <end position="947"/>
    </location>
</feature>
<evidence type="ECO:0000256" key="6">
    <source>
        <dbReference type="PROSITE-ProRule" id="PRU00504"/>
    </source>
</evidence>
<feature type="compositionally biased region" description="Low complexity" evidence="8">
    <location>
        <begin position="601"/>
        <end position="624"/>
    </location>
</feature>
<feature type="compositionally biased region" description="Basic and acidic residues" evidence="8">
    <location>
        <begin position="442"/>
        <end position="455"/>
    </location>
</feature>
<dbReference type="GO" id="GO:0008270">
    <property type="term" value="F:zinc ion binding"/>
    <property type="evidence" value="ECO:0007669"/>
    <property type="project" value="UniProtKB-KW"/>
</dbReference>
<organism evidence="11 12">
    <name type="scientific">Bemisia tabaci</name>
    <name type="common">Sweetpotato whitefly</name>
    <name type="synonym">Aleurodes tabaci</name>
    <dbReference type="NCBI Taxonomy" id="7038"/>
    <lineage>
        <taxon>Eukaryota</taxon>
        <taxon>Metazoa</taxon>
        <taxon>Ecdysozoa</taxon>
        <taxon>Arthropoda</taxon>
        <taxon>Hexapoda</taxon>
        <taxon>Insecta</taxon>
        <taxon>Pterygota</taxon>
        <taxon>Neoptera</taxon>
        <taxon>Paraneoptera</taxon>
        <taxon>Hemiptera</taxon>
        <taxon>Sternorrhyncha</taxon>
        <taxon>Aleyrodoidea</taxon>
        <taxon>Aleyrodidae</taxon>
        <taxon>Aleyrodinae</taxon>
        <taxon>Bemisia</taxon>
    </lineage>
</organism>
<feature type="repeat" description="NHL" evidence="6">
    <location>
        <begin position="763"/>
        <end position="806"/>
    </location>
</feature>
<accession>A0A9P0G336</accession>
<dbReference type="PROSITE" id="PS50089">
    <property type="entry name" value="ZF_RING_2"/>
    <property type="match status" value="1"/>
</dbReference>
<feature type="compositionally biased region" description="Polar residues" evidence="8">
    <location>
        <begin position="562"/>
        <end position="577"/>
    </location>
</feature>
<dbReference type="PROSITE" id="PS50119">
    <property type="entry name" value="ZF_BBOX"/>
    <property type="match status" value="1"/>
</dbReference>
<keyword evidence="1" id="KW-0479">Metal-binding</keyword>
<feature type="compositionally biased region" description="Basic and acidic residues" evidence="8">
    <location>
        <begin position="324"/>
        <end position="342"/>
    </location>
</feature>
<feature type="compositionally biased region" description="Low complexity" evidence="8">
    <location>
        <begin position="528"/>
        <end position="537"/>
    </location>
</feature>
<dbReference type="PANTHER" id="PTHR24104">
    <property type="entry name" value="E3 UBIQUITIN-PROTEIN LIGASE NHLRC1-RELATED"/>
    <property type="match status" value="1"/>
</dbReference>
<dbReference type="CDD" id="cd16524">
    <property type="entry name" value="RING-HC_NHL-1-like"/>
    <property type="match status" value="1"/>
</dbReference>
<feature type="compositionally biased region" description="Acidic residues" evidence="8">
    <location>
        <begin position="641"/>
        <end position="662"/>
    </location>
</feature>
<dbReference type="SUPFAM" id="SSF57850">
    <property type="entry name" value="RING/U-box"/>
    <property type="match status" value="1"/>
</dbReference>
<evidence type="ECO:0000259" key="10">
    <source>
        <dbReference type="PROSITE" id="PS50119"/>
    </source>
</evidence>
<feature type="repeat" description="NHL" evidence="6">
    <location>
        <begin position="810"/>
        <end position="853"/>
    </location>
</feature>
<evidence type="ECO:0000259" key="9">
    <source>
        <dbReference type="PROSITE" id="PS50089"/>
    </source>
</evidence>